<dbReference type="SUPFAM" id="SSF63380">
    <property type="entry name" value="Riboflavin synthase domain-like"/>
    <property type="match status" value="1"/>
</dbReference>
<dbReference type="InterPro" id="IPR050353">
    <property type="entry name" value="PyrK_electron_transfer"/>
</dbReference>
<dbReference type="NCBIfam" id="NF004862">
    <property type="entry name" value="PRK06222.1"/>
    <property type="match status" value="1"/>
</dbReference>
<comment type="cofactor">
    <cofactor evidence="2">
        <name>[2Fe-2S] cluster</name>
        <dbReference type="ChEBI" id="CHEBI:190135"/>
    </cofactor>
    <text evidence="2">Binds 1 [2Fe-2S] cluster per subunit.</text>
</comment>
<feature type="binding site" evidence="2">
    <location>
        <position position="225"/>
    </location>
    <ligand>
        <name>[2Fe-2S] cluster</name>
        <dbReference type="ChEBI" id="CHEBI:190135"/>
    </ligand>
</feature>
<keyword evidence="1" id="KW-0285">Flavoprotein</keyword>
<proteinExistence type="predicted"/>
<reference evidence="4 5" key="1">
    <citation type="journal article" date="2015" name="Microbiome">
        <title>Genomic resolution of linkages in carbon, nitrogen, and sulfur cycling among widespread estuary sediment bacteria.</title>
        <authorList>
            <person name="Baker B.J."/>
            <person name="Lazar C.S."/>
            <person name="Teske A.P."/>
            <person name="Dick G.J."/>
        </authorList>
    </citation>
    <scope>NUCLEOTIDE SEQUENCE [LARGE SCALE GENOMIC DNA]</scope>
    <source>
        <strain evidence="4">DG_26</strain>
    </source>
</reference>
<comment type="caution">
    <text evidence="4">The sequence shown here is derived from an EMBL/GenBank/DDBJ whole genome shotgun (WGS) entry which is preliminary data.</text>
</comment>
<dbReference type="Gene3D" id="2.40.30.10">
    <property type="entry name" value="Translation factors"/>
    <property type="match status" value="1"/>
</dbReference>
<dbReference type="Gene3D" id="3.40.50.80">
    <property type="entry name" value="Nucleotide-binding domain of ferredoxin-NADP reductase (FNR) module"/>
    <property type="match status" value="1"/>
</dbReference>
<dbReference type="GO" id="GO:0051537">
    <property type="term" value="F:2 iron, 2 sulfur cluster binding"/>
    <property type="evidence" value="ECO:0007669"/>
    <property type="project" value="UniProtKB-KW"/>
</dbReference>
<keyword evidence="2" id="KW-0479">Metal-binding</keyword>
<keyword evidence="1" id="KW-0274">FAD</keyword>
<evidence type="ECO:0000256" key="1">
    <source>
        <dbReference type="PIRSR" id="PIRSR006816-1"/>
    </source>
</evidence>
<dbReference type="GO" id="GO:0004324">
    <property type="term" value="F:ferredoxin-NADP+ reductase activity"/>
    <property type="evidence" value="ECO:0007669"/>
    <property type="project" value="UniProtKB-EC"/>
</dbReference>
<keyword evidence="2" id="KW-0408">Iron</keyword>
<protein>
    <submittedName>
        <fullName evidence="4">Ferredoxin-NADP reductase</fullName>
        <ecNumber evidence="4">1.18.1.2</ecNumber>
    </submittedName>
</protein>
<comment type="cofactor">
    <cofactor evidence="1">
        <name>FAD</name>
        <dbReference type="ChEBI" id="CHEBI:57692"/>
    </cofactor>
    <text evidence="1">Binds 1 FAD per subunit.</text>
</comment>
<dbReference type="GO" id="GO:0006221">
    <property type="term" value="P:pyrimidine nucleotide biosynthetic process"/>
    <property type="evidence" value="ECO:0007669"/>
    <property type="project" value="InterPro"/>
</dbReference>
<dbReference type="InterPro" id="IPR039261">
    <property type="entry name" value="FNR_nucleotide-bd"/>
</dbReference>
<dbReference type="Proteomes" id="UP000051124">
    <property type="component" value="Unassembled WGS sequence"/>
</dbReference>
<feature type="binding site" evidence="1">
    <location>
        <begin position="62"/>
        <end position="64"/>
    </location>
    <ligand>
        <name>FAD</name>
        <dbReference type="ChEBI" id="CHEBI:57692"/>
    </ligand>
</feature>
<evidence type="ECO:0000259" key="3">
    <source>
        <dbReference type="PROSITE" id="PS51384"/>
    </source>
</evidence>
<keyword evidence="2" id="KW-0001">2Fe-2S</keyword>
<sequence length="281" mass="30764">MNEIVKKVELAHQIKLFEISAPHIVSRVLPGHFVVVRAHETGERIPLTIADVRAEDGILVIIFQEVGKSTRQMGMMGEGDSFADVIGPLGKPSHIERFGTVVCIGGGVGIPPIFPITRALKQAGNRIISIIGARSKSLLILEDWMRPFSDELFITTDDGTYGRKGFVTDELTRLIREGSKVDRVIAIGPTVMMKAVSEATRPYGIKTVVSLNPIMVDGTGMCGACRVEVGGETKFACVDGPEFDGHQVNYELLLARQAIYLRQEKEAMELFQRGTRNGEGE</sequence>
<feature type="domain" description="FAD-binding FR-type" evidence="3">
    <location>
        <begin position="1"/>
        <end position="95"/>
    </location>
</feature>
<dbReference type="EMBL" id="LIZT01000016">
    <property type="protein sequence ID" value="KPJ50625.1"/>
    <property type="molecule type" value="Genomic_DNA"/>
</dbReference>
<dbReference type="GO" id="GO:0050660">
    <property type="term" value="F:flavin adenine dinucleotide binding"/>
    <property type="evidence" value="ECO:0007669"/>
    <property type="project" value="InterPro"/>
</dbReference>
<accession>A0A0S7WKJ3</accession>
<dbReference type="GO" id="GO:0046872">
    <property type="term" value="F:metal ion binding"/>
    <property type="evidence" value="ECO:0007669"/>
    <property type="project" value="UniProtKB-KW"/>
</dbReference>
<evidence type="ECO:0000313" key="4">
    <source>
        <dbReference type="EMBL" id="KPJ50625.1"/>
    </source>
</evidence>
<dbReference type="Pfam" id="PF10418">
    <property type="entry name" value="DHODB_Fe-S_bind"/>
    <property type="match status" value="1"/>
</dbReference>
<dbReference type="EC" id="1.18.1.2" evidence="4"/>
<keyword evidence="4" id="KW-0560">Oxidoreductase</keyword>
<keyword evidence="2" id="KW-0411">Iron-sulfur</keyword>
<dbReference type="InterPro" id="IPR012165">
    <property type="entry name" value="Cyt_c3_hydrogenase_gsu"/>
</dbReference>
<dbReference type="PANTHER" id="PTHR43513:SF3">
    <property type="entry name" value="DIHYDROOROTATE DEHYDROGENASE B (NAD(+)), ELECTRON TRANSFER SUBUNIT-RELATED"/>
    <property type="match status" value="1"/>
</dbReference>
<name>A0A0S7WKJ3_UNCT6</name>
<organism evidence="4 5">
    <name type="scientific">candidate division TA06 bacterium DG_26</name>
    <dbReference type="NCBI Taxonomy" id="1703771"/>
    <lineage>
        <taxon>Bacteria</taxon>
        <taxon>Bacteria division TA06</taxon>
    </lineage>
</organism>
<evidence type="ECO:0000313" key="5">
    <source>
        <dbReference type="Proteomes" id="UP000051124"/>
    </source>
</evidence>
<dbReference type="AlphaFoldDB" id="A0A0S7WKJ3"/>
<dbReference type="PROSITE" id="PS51384">
    <property type="entry name" value="FAD_FR"/>
    <property type="match status" value="1"/>
</dbReference>
<feature type="binding site" evidence="2">
    <location>
        <position position="222"/>
    </location>
    <ligand>
        <name>[2Fe-2S] cluster</name>
        <dbReference type="ChEBI" id="CHEBI:190135"/>
    </ligand>
</feature>
<dbReference type="InterPro" id="IPR017938">
    <property type="entry name" value="Riboflavin_synthase-like_b-brl"/>
</dbReference>
<dbReference type="InterPro" id="IPR019480">
    <property type="entry name" value="Dihydroorotate_DH_Fe-S-bd"/>
</dbReference>
<dbReference type="InterPro" id="IPR017927">
    <property type="entry name" value="FAD-bd_FR_type"/>
</dbReference>
<evidence type="ECO:0000256" key="2">
    <source>
        <dbReference type="PIRSR" id="PIRSR006816-2"/>
    </source>
</evidence>
<dbReference type="PIRSF" id="PIRSF006816">
    <property type="entry name" value="Cyc3_hyd_g"/>
    <property type="match status" value="1"/>
</dbReference>
<gene>
    <name evidence="4" type="ORF">AMJ40_02365</name>
</gene>
<dbReference type="CDD" id="cd06219">
    <property type="entry name" value="DHOD_e_trans_like1"/>
    <property type="match status" value="1"/>
</dbReference>
<dbReference type="PANTHER" id="PTHR43513">
    <property type="entry name" value="DIHYDROOROTATE DEHYDROGENASE B (NAD(+)), ELECTRON TRANSFER SUBUNIT"/>
    <property type="match status" value="1"/>
</dbReference>
<feature type="binding site" evidence="2">
    <location>
        <position position="237"/>
    </location>
    <ligand>
        <name>[2Fe-2S] cluster</name>
        <dbReference type="ChEBI" id="CHEBI:190135"/>
    </ligand>
</feature>
<dbReference type="SUPFAM" id="SSF52343">
    <property type="entry name" value="Ferredoxin reductase-like, C-terminal NADP-linked domain"/>
    <property type="match status" value="1"/>
</dbReference>